<dbReference type="PANTHER" id="PTHR22946">
    <property type="entry name" value="DIENELACTONE HYDROLASE DOMAIN-CONTAINING PROTEIN-RELATED"/>
    <property type="match status" value="1"/>
</dbReference>
<dbReference type="KEGG" id="manr:MPAN_010630"/>
<dbReference type="EMBL" id="AP024412">
    <property type="protein sequence ID" value="BCR36170.1"/>
    <property type="molecule type" value="Genomic_DNA"/>
</dbReference>
<evidence type="ECO:0000313" key="2">
    <source>
        <dbReference type="Proteomes" id="UP000620133"/>
    </source>
</evidence>
<proteinExistence type="predicted"/>
<dbReference type="SUPFAM" id="SSF53474">
    <property type="entry name" value="alpha/beta-Hydrolases"/>
    <property type="match status" value="1"/>
</dbReference>
<dbReference type="Gene3D" id="3.40.50.1820">
    <property type="entry name" value="alpha/beta hydrolase"/>
    <property type="match status" value="1"/>
</dbReference>
<organism evidence="1 2">
    <name type="scientific">Mariniplasma anaerobium</name>
    <dbReference type="NCBI Taxonomy" id="2735436"/>
    <lineage>
        <taxon>Bacteria</taxon>
        <taxon>Bacillati</taxon>
        <taxon>Mycoplasmatota</taxon>
        <taxon>Mollicutes</taxon>
        <taxon>Acholeplasmatales</taxon>
        <taxon>Acholeplasmataceae</taxon>
        <taxon>Mariniplasma</taxon>
    </lineage>
</organism>
<sequence length="656" mass="73170">MENNAIEEIKGKKFVLGKAGLWSIILILVIMIASLFASLIQNDFGNVDIDTVYFEARDNQIVAYDIYKPDSATVDDKAPLMIVIAGFQRSRETQGHVALEFARRGFVVINIDPYSQGDSSSSSAVQGSAIATVEGYGSFDLIDYIYDNDDVYPFVDKDKIGVTGHSAGGNAAYQAAVYFGKDSVNNGGVSKVNSVFISGYVLSIASDITYSKSNMGMDYALYDEGAFRNSINVDAPEGTSLSDVTWMVESHDFVNSGLVKAGLPTIGYGTQIEIGKIYGNPNLGNMRQVFNTETIHAFQPYSTEATGKIIRFFEIALDFTNTDISYSNQVWIYKEILTTISLVASLTMIVPIGSLLYRIPFFEKSKKDPIIITQKRTHKRLIVYIVVFIISASFAALTYLPSSQLTFILFPKASSSVNTWFFPQRMTNAVAIWAVMSGLFSALMFFLSHILFMRPKKGVYTKGLKNEVDLWGLKISLKDFGKTVLLGLSVVVIYFSTLMLVYGLFHVDYRFIFVMAARRVNLKSVIQLLMYFPLFFVFYFSNSIRVNGSQMHGKLHENVKLLLAGLMNISGLAIILLVQYIAFFNTGTIAFTELSDGTTQWLYVNILFTLLPVMFLMPFFNRWFYKLSGNSYLGPIIITAIFILLAISNSVAYIPN</sequence>
<dbReference type="InterPro" id="IPR029058">
    <property type="entry name" value="AB_hydrolase_fold"/>
</dbReference>
<dbReference type="AlphaFoldDB" id="A0A7U9TL70"/>
<dbReference type="InterPro" id="IPR050261">
    <property type="entry name" value="FrsA_esterase"/>
</dbReference>
<accession>A0A7U9TL70</accession>
<name>A0A7U9TL70_9MOLU</name>
<evidence type="ECO:0000313" key="1">
    <source>
        <dbReference type="EMBL" id="BCR36170.1"/>
    </source>
</evidence>
<evidence type="ECO:0008006" key="3">
    <source>
        <dbReference type="Google" id="ProtNLM"/>
    </source>
</evidence>
<gene>
    <name evidence="1" type="ORF">MPAN_010630</name>
</gene>
<dbReference type="RefSeq" id="WP_176239632.1">
    <property type="nucleotide sequence ID" value="NZ_AP024412.1"/>
</dbReference>
<keyword evidence="2" id="KW-1185">Reference proteome</keyword>
<reference evidence="1" key="1">
    <citation type="submission" date="2021-01" db="EMBL/GenBank/DDBJ databases">
        <title>Draft genome sequence of Acholeplasmataceae bacterium strain Mahy22.</title>
        <authorList>
            <person name="Watanabe M."/>
            <person name="Kojima H."/>
            <person name="Fukui M."/>
        </authorList>
    </citation>
    <scope>NUCLEOTIDE SEQUENCE</scope>
    <source>
        <strain evidence="1">Mahy22</strain>
    </source>
</reference>
<dbReference type="Proteomes" id="UP000620133">
    <property type="component" value="Chromosome"/>
</dbReference>
<protein>
    <recommendedName>
        <fullName evidence="3">Alpha/beta hydrolase</fullName>
    </recommendedName>
</protein>